<evidence type="ECO:0000256" key="8">
    <source>
        <dbReference type="PIRSR" id="PIRSR613078-2"/>
    </source>
</evidence>
<dbReference type="eggNOG" id="COG0588">
    <property type="taxonomic scope" value="Bacteria"/>
</dbReference>
<name>W7Z2R3_9BACL</name>
<dbReference type="HAMAP" id="MF_01039">
    <property type="entry name" value="PGAM_GpmA"/>
    <property type="match status" value="1"/>
</dbReference>
<feature type="binding site" evidence="6 8">
    <location>
        <begin position="183"/>
        <end position="184"/>
    </location>
    <ligand>
        <name>substrate</name>
    </ligand>
</feature>
<comment type="function">
    <text evidence="6 10">Catalyzes the interconversion of 2-phosphoglycerate and 3-phosphoglycerate.</text>
</comment>
<gene>
    <name evidence="6" type="primary">gpmA</name>
    <name evidence="11" type="ORF">JCM16418_2809</name>
</gene>
<dbReference type="EMBL" id="BAVZ01000007">
    <property type="protein sequence ID" value="GAF08719.1"/>
    <property type="molecule type" value="Genomic_DNA"/>
</dbReference>
<organism evidence="11 12">
    <name type="scientific">Paenibacillus pini JCM 16418</name>
    <dbReference type="NCBI Taxonomy" id="1236976"/>
    <lineage>
        <taxon>Bacteria</taxon>
        <taxon>Bacillati</taxon>
        <taxon>Bacillota</taxon>
        <taxon>Bacilli</taxon>
        <taxon>Bacillales</taxon>
        <taxon>Paenibacillaceae</taxon>
        <taxon>Paenibacillus</taxon>
    </lineage>
</organism>
<evidence type="ECO:0000256" key="9">
    <source>
        <dbReference type="PIRSR" id="PIRSR613078-3"/>
    </source>
</evidence>
<comment type="pathway">
    <text evidence="6 10">Carbohydrate degradation; glycolysis; pyruvate from D-glyceraldehyde 3-phosphate: step 3/5.</text>
</comment>
<dbReference type="SMART" id="SM00855">
    <property type="entry name" value="PGAM"/>
    <property type="match status" value="1"/>
</dbReference>
<feature type="site" description="Transition state stabilizer" evidence="6 9">
    <location>
        <position position="182"/>
    </location>
</feature>
<dbReference type="GO" id="GO:0006096">
    <property type="term" value="P:glycolytic process"/>
    <property type="evidence" value="ECO:0007669"/>
    <property type="project" value="UniProtKB-UniRule"/>
</dbReference>
<dbReference type="NCBIfam" id="TIGR01258">
    <property type="entry name" value="pgm_1"/>
    <property type="match status" value="1"/>
</dbReference>
<dbReference type="InterPro" id="IPR013078">
    <property type="entry name" value="His_Pase_superF_clade-1"/>
</dbReference>
<feature type="active site" description="Tele-phosphohistidine intermediate" evidence="6 7">
    <location>
        <position position="9"/>
    </location>
</feature>
<dbReference type="PROSITE" id="PS00175">
    <property type="entry name" value="PG_MUTASE"/>
    <property type="match status" value="1"/>
</dbReference>
<keyword evidence="3 6" id="KW-0312">Gluconeogenesis</keyword>
<feature type="binding site" evidence="6 8">
    <location>
        <begin position="87"/>
        <end position="90"/>
    </location>
    <ligand>
        <name>substrate</name>
    </ligand>
</feature>
<feature type="active site" description="Proton donor/acceptor" evidence="6 7">
    <location>
        <position position="87"/>
    </location>
</feature>
<dbReference type="EC" id="5.4.2.11" evidence="6 10"/>
<dbReference type="Gene3D" id="3.40.50.1240">
    <property type="entry name" value="Phosphoglycerate mutase-like"/>
    <property type="match status" value="1"/>
</dbReference>
<comment type="caution">
    <text evidence="11">The sequence shown here is derived from an EMBL/GenBank/DDBJ whole genome shotgun (WGS) entry which is preliminary data.</text>
</comment>
<dbReference type="RefSeq" id="WP_036649330.1">
    <property type="nucleotide sequence ID" value="NZ_BAVZ01000007.1"/>
</dbReference>
<sequence>MHRVVLVRHGESIWNQENRFTGWTDVDLTEKGVHEAFKAGQLLKDFPYEVDIAFTSVLKRAIKTMNYILDQDDLLWIPIYKSWKLNERHYGALQGLNKQETAAKYGEEQVRLWRRSFDVPPLKITVDDDRYPQRDKRYKELTEPEIPLGESLKDTIARVVPYWESEIVPHIKAGKNVLVVAHGNSLRALMKVLENISDEDIIDLNIPTAVPILYELDDQLRPLNRHFLGDQERVQEKINVVANPGKIME</sequence>
<dbReference type="PANTHER" id="PTHR11931">
    <property type="entry name" value="PHOSPHOGLYCERATE MUTASE"/>
    <property type="match status" value="1"/>
</dbReference>
<dbReference type="AlphaFoldDB" id="W7Z2R3"/>
<evidence type="ECO:0000313" key="11">
    <source>
        <dbReference type="EMBL" id="GAF08719.1"/>
    </source>
</evidence>
<dbReference type="InterPro" id="IPR005952">
    <property type="entry name" value="Phosphogly_mut1"/>
</dbReference>
<dbReference type="SUPFAM" id="SSF53254">
    <property type="entry name" value="Phosphoglycerate mutase-like"/>
    <property type="match status" value="1"/>
</dbReference>
<comment type="catalytic activity">
    <reaction evidence="1 6 10">
        <text>(2R)-2-phosphoglycerate = (2R)-3-phosphoglycerate</text>
        <dbReference type="Rhea" id="RHEA:15901"/>
        <dbReference type="ChEBI" id="CHEBI:58272"/>
        <dbReference type="ChEBI" id="CHEBI:58289"/>
        <dbReference type="EC" id="5.4.2.11"/>
    </reaction>
</comment>
<evidence type="ECO:0000256" key="2">
    <source>
        <dbReference type="ARBA" id="ARBA00006717"/>
    </source>
</evidence>
<feature type="binding site" evidence="6 8">
    <location>
        <begin position="114"/>
        <end position="115"/>
    </location>
    <ligand>
        <name>substrate</name>
    </ligand>
</feature>
<dbReference type="CDD" id="cd07067">
    <property type="entry name" value="HP_PGM_like"/>
    <property type="match status" value="1"/>
</dbReference>
<protein>
    <recommendedName>
        <fullName evidence="6 10">2,3-bisphosphoglycerate-dependent phosphoglycerate mutase</fullName>
        <shortName evidence="6">BPG-dependent PGAM</shortName>
        <shortName evidence="6">PGAM</shortName>
        <shortName evidence="6">Phosphoglyceromutase</shortName>
        <shortName evidence="6">dPGM</shortName>
        <ecNumber evidence="6 10">5.4.2.11</ecNumber>
    </recommendedName>
</protein>
<evidence type="ECO:0000256" key="7">
    <source>
        <dbReference type="PIRSR" id="PIRSR613078-1"/>
    </source>
</evidence>
<evidence type="ECO:0000256" key="1">
    <source>
        <dbReference type="ARBA" id="ARBA00000380"/>
    </source>
</evidence>
<evidence type="ECO:0000256" key="5">
    <source>
        <dbReference type="ARBA" id="ARBA00023235"/>
    </source>
</evidence>
<dbReference type="Pfam" id="PF00300">
    <property type="entry name" value="His_Phos_1"/>
    <property type="match status" value="2"/>
</dbReference>
<accession>W7Z2R3</accession>
<keyword evidence="12" id="KW-1185">Reference proteome</keyword>
<feature type="binding site" evidence="6 8">
    <location>
        <begin position="8"/>
        <end position="15"/>
    </location>
    <ligand>
        <name>substrate</name>
    </ligand>
</feature>
<feature type="binding site" evidence="6 8">
    <location>
        <position position="60"/>
    </location>
    <ligand>
        <name>substrate</name>
    </ligand>
</feature>
<feature type="binding site" evidence="6 8">
    <location>
        <position position="98"/>
    </location>
    <ligand>
        <name>substrate</name>
    </ligand>
</feature>
<proteinExistence type="inferred from homology"/>
<evidence type="ECO:0000256" key="3">
    <source>
        <dbReference type="ARBA" id="ARBA00022432"/>
    </source>
</evidence>
<evidence type="ECO:0000313" key="12">
    <source>
        <dbReference type="Proteomes" id="UP000019364"/>
    </source>
</evidence>
<dbReference type="GO" id="GO:0004619">
    <property type="term" value="F:phosphoglycerate mutase activity"/>
    <property type="evidence" value="ECO:0007669"/>
    <property type="project" value="UniProtKB-UniRule"/>
</dbReference>
<keyword evidence="5 6" id="KW-0413">Isomerase</keyword>
<dbReference type="InterPro" id="IPR001345">
    <property type="entry name" value="PG/BPGM_mutase_AS"/>
</dbReference>
<evidence type="ECO:0000256" key="10">
    <source>
        <dbReference type="RuleBase" id="RU004512"/>
    </source>
</evidence>
<keyword evidence="4 6" id="KW-0324">Glycolysis</keyword>
<dbReference type="PIRSF" id="PIRSF000709">
    <property type="entry name" value="6PFK_2-Ptase"/>
    <property type="match status" value="1"/>
</dbReference>
<evidence type="ECO:0000256" key="6">
    <source>
        <dbReference type="HAMAP-Rule" id="MF_01039"/>
    </source>
</evidence>
<evidence type="ECO:0000256" key="4">
    <source>
        <dbReference type="ARBA" id="ARBA00023152"/>
    </source>
</evidence>
<dbReference type="InterPro" id="IPR029033">
    <property type="entry name" value="His_PPase_superfam"/>
</dbReference>
<dbReference type="FunFam" id="3.40.50.1240:FF:000003">
    <property type="entry name" value="2,3-bisphosphoglycerate-dependent phosphoglycerate mutase"/>
    <property type="match status" value="1"/>
</dbReference>
<dbReference type="UniPathway" id="UPA00109">
    <property type="reaction ID" value="UER00186"/>
</dbReference>
<dbReference type="GO" id="GO:0006094">
    <property type="term" value="P:gluconeogenesis"/>
    <property type="evidence" value="ECO:0007669"/>
    <property type="project" value="UniProtKB-UniRule"/>
</dbReference>
<comment type="similarity">
    <text evidence="2 6">Belongs to the phosphoglycerate mutase family. BPG-dependent PGAM subfamily.</text>
</comment>
<reference evidence="11 12" key="1">
    <citation type="journal article" date="2014" name="Genome Announc.">
        <title>Draft Genome Sequence of Paenibacillus pini JCM 16418T, Isolated from the Rhizosphere of Pine Tree.</title>
        <authorList>
            <person name="Yuki M."/>
            <person name="Oshima K."/>
            <person name="Suda W."/>
            <person name="Oshida Y."/>
            <person name="Kitamura K."/>
            <person name="Iida Y."/>
            <person name="Hattori M."/>
            <person name="Ohkuma M."/>
        </authorList>
    </citation>
    <scope>NUCLEOTIDE SEQUENCE [LARGE SCALE GENOMIC DNA]</scope>
    <source>
        <strain evidence="11 12">JCM 16418</strain>
    </source>
</reference>
<dbReference type="Proteomes" id="UP000019364">
    <property type="component" value="Unassembled WGS sequence"/>
</dbReference>
<dbReference type="STRING" id="1236976.JCM16418_2809"/>
<dbReference type="OrthoDB" id="9781415at2"/>
<dbReference type="NCBIfam" id="NF010713">
    <property type="entry name" value="PRK14115.1"/>
    <property type="match status" value="1"/>
</dbReference>
<feature type="binding site" evidence="6 8">
    <location>
        <begin position="21"/>
        <end position="22"/>
    </location>
    <ligand>
        <name>substrate</name>
    </ligand>
</feature>